<dbReference type="AlphaFoldDB" id="A0AAV7TCD6"/>
<keyword evidence="2" id="KW-1185">Reference proteome</keyword>
<gene>
    <name evidence="1" type="ORF">NDU88_006065</name>
</gene>
<proteinExistence type="predicted"/>
<evidence type="ECO:0000313" key="1">
    <source>
        <dbReference type="EMBL" id="KAJ1174243.1"/>
    </source>
</evidence>
<name>A0AAV7TCD6_PLEWA</name>
<organism evidence="1 2">
    <name type="scientific">Pleurodeles waltl</name>
    <name type="common">Iberian ribbed newt</name>
    <dbReference type="NCBI Taxonomy" id="8319"/>
    <lineage>
        <taxon>Eukaryota</taxon>
        <taxon>Metazoa</taxon>
        <taxon>Chordata</taxon>
        <taxon>Craniata</taxon>
        <taxon>Vertebrata</taxon>
        <taxon>Euteleostomi</taxon>
        <taxon>Amphibia</taxon>
        <taxon>Batrachia</taxon>
        <taxon>Caudata</taxon>
        <taxon>Salamandroidea</taxon>
        <taxon>Salamandridae</taxon>
        <taxon>Pleurodelinae</taxon>
        <taxon>Pleurodeles</taxon>
    </lineage>
</organism>
<comment type="caution">
    <text evidence="1">The sequence shown here is derived from an EMBL/GenBank/DDBJ whole genome shotgun (WGS) entry which is preliminary data.</text>
</comment>
<dbReference type="EMBL" id="JANPWB010000007">
    <property type="protein sequence ID" value="KAJ1174243.1"/>
    <property type="molecule type" value="Genomic_DNA"/>
</dbReference>
<sequence length="102" mass="11157">MTEFGCEEADPEVGTKLRQILVALQGSLAKMDGKIDALSFHMDRMSERLDKHSERLDMVVRCVSDVEDEEVTASAAHRTTSVPGFHSAGPGGWAVIARQNLD</sequence>
<reference evidence="1" key="1">
    <citation type="journal article" date="2022" name="bioRxiv">
        <title>Sequencing and chromosome-scale assembly of the giantPleurodeles waltlgenome.</title>
        <authorList>
            <person name="Brown T."/>
            <person name="Elewa A."/>
            <person name="Iarovenko S."/>
            <person name="Subramanian E."/>
            <person name="Araus A.J."/>
            <person name="Petzold A."/>
            <person name="Susuki M."/>
            <person name="Suzuki K.-i.T."/>
            <person name="Hayashi T."/>
            <person name="Toyoda A."/>
            <person name="Oliveira C."/>
            <person name="Osipova E."/>
            <person name="Leigh N.D."/>
            <person name="Simon A."/>
            <person name="Yun M.H."/>
        </authorList>
    </citation>
    <scope>NUCLEOTIDE SEQUENCE</scope>
    <source>
        <strain evidence="1">20211129_DDA</strain>
        <tissue evidence="1">Liver</tissue>
    </source>
</reference>
<accession>A0AAV7TCD6</accession>
<dbReference type="Proteomes" id="UP001066276">
    <property type="component" value="Chromosome 4_1"/>
</dbReference>
<evidence type="ECO:0000313" key="2">
    <source>
        <dbReference type="Proteomes" id="UP001066276"/>
    </source>
</evidence>
<protein>
    <submittedName>
        <fullName evidence="1">Uncharacterized protein</fullName>
    </submittedName>
</protein>